<protein>
    <submittedName>
        <fullName evidence="2">Uncharacterized protein</fullName>
    </submittedName>
</protein>
<evidence type="ECO:0000256" key="1">
    <source>
        <dbReference type="SAM" id="MobiDB-lite"/>
    </source>
</evidence>
<evidence type="ECO:0000313" key="2">
    <source>
        <dbReference type="EMBL" id="KAK3752756.1"/>
    </source>
</evidence>
<evidence type="ECO:0000313" key="3">
    <source>
        <dbReference type="Proteomes" id="UP001283361"/>
    </source>
</evidence>
<reference evidence="2" key="1">
    <citation type="journal article" date="2023" name="G3 (Bethesda)">
        <title>A reference genome for the long-term kleptoplast-retaining sea slug Elysia crispata morphotype clarki.</title>
        <authorList>
            <person name="Eastman K.E."/>
            <person name="Pendleton A.L."/>
            <person name="Shaikh M.A."/>
            <person name="Suttiyut T."/>
            <person name="Ogas R."/>
            <person name="Tomko P."/>
            <person name="Gavelis G."/>
            <person name="Widhalm J.R."/>
            <person name="Wisecaver J.H."/>
        </authorList>
    </citation>
    <scope>NUCLEOTIDE SEQUENCE</scope>
    <source>
        <strain evidence="2">ECLA1</strain>
    </source>
</reference>
<accession>A0AAE0YNR0</accession>
<comment type="caution">
    <text evidence="2">The sequence shown here is derived from an EMBL/GenBank/DDBJ whole genome shotgun (WGS) entry which is preliminary data.</text>
</comment>
<proteinExistence type="predicted"/>
<organism evidence="2 3">
    <name type="scientific">Elysia crispata</name>
    <name type="common">lettuce slug</name>
    <dbReference type="NCBI Taxonomy" id="231223"/>
    <lineage>
        <taxon>Eukaryota</taxon>
        <taxon>Metazoa</taxon>
        <taxon>Spiralia</taxon>
        <taxon>Lophotrochozoa</taxon>
        <taxon>Mollusca</taxon>
        <taxon>Gastropoda</taxon>
        <taxon>Heterobranchia</taxon>
        <taxon>Euthyneura</taxon>
        <taxon>Panpulmonata</taxon>
        <taxon>Sacoglossa</taxon>
        <taxon>Placobranchoidea</taxon>
        <taxon>Plakobranchidae</taxon>
        <taxon>Elysia</taxon>
    </lineage>
</organism>
<dbReference type="EMBL" id="JAWDGP010005741">
    <property type="protein sequence ID" value="KAK3752756.1"/>
    <property type="molecule type" value="Genomic_DNA"/>
</dbReference>
<name>A0AAE0YNR0_9GAST</name>
<sequence length="71" mass="7954">MSSPKPRTDWSTGSAAVKVQTSESQHTEQVIRHSVTVRSPWTRAEIWHANRKQVPAQTNWAHRGAGEFTAS</sequence>
<dbReference type="AlphaFoldDB" id="A0AAE0YNR0"/>
<gene>
    <name evidence="2" type="ORF">RRG08_047528</name>
</gene>
<feature type="compositionally biased region" description="Polar residues" evidence="1">
    <location>
        <begin position="1"/>
        <end position="24"/>
    </location>
</feature>
<feature type="region of interest" description="Disordered" evidence="1">
    <location>
        <begin position="1"/>
        <end position="31"/>
    </location>
</feature>
<dbReference type="Proteomes" id="UP001283361">
    <property type="component" value="Unassembled WGS sequence"/>
</dbReference>
<keyword evidence="3" id="KW-1185">Reference proteome</keyword>